<accession>A0A372ZN16</accession>
<protein>
    <submittedName>
        <fullName evidence="5">SDR family NAD(P)-dependent oxidoreductase</fullName>
    </submittedName>
</protein>
<sequence>MTTAPEKPLALITGGTRGIGLAIARELGSRGHRVFICARTARDIDQALATLRDEGHQADGLTCDVRDPVQVGELIRHAVAEYGPITVLVNNAGRTGGGPTATTTDDLWYDVIDTNLNAVFLVTRETLRHGHITSTAHPRIINIASTAGKQAVTLGAPYTASKHAVIGFTRALAKELAPTGTTVNAICPGYVQTPHTTRIHHEYATAYNTTPETIHQHFQQHIPLGRYTTPEEVASLAGYLTSPTAASITAQALNVCGGLATQ</sequence>
<evidence type="ECO:0000256" key="2">
    <source>
        <dbReference type="ARBA" id="ARBA00023002"/>
    </source>
</evidence>
<keyword evidence="2" id="KW-0560">Oxidoreductase</keyword>
<dbReference type="Gene3D" id="3.40.50.720">
    <property type="entry name" value="NAD(P)-binding Rossmann-like Domain"/>
    <property type="match status" value="1"/>
</dbReference>
<comment type="caution">
    <text evidence="5">The sequence shown here is derived from an EMBL/GenBank/DDBJ whole genome shotgun (WGS) entry which is preliminary data.</text>
</comment>
<evidence type="ECO:0000313" key="6">
    <source>
        <dbReference type="Proteomes" id="UP000263377"/>
    </source>
</evidence>
<dbReference type="InterPro" id="IPR050259">
    <property type="entry name" value="SDR"/>
</dbReference>
<dbReference type="FunFam" id="3.40.50.720:FF:000084">
    <property type="entry name" value="Short-chain dehydrogenase reductase"/>
    <property type="match status" value="1"/>
</dbReference>
<dbReference type="PANTHER" id="PTHR42879:SF2">
    <property type="entry name" value="3-OXOACYL-[ACYL-CARRIER-PROTEIN] REDUCTASE FABG"/>
    <property type="match status" value="1"/>
</dbReference>
<dbReference type="Proteomes" id="UP000263377">
    <property type="component" value="Unassembled WGS sequence"/>
</dbReference>
<keyword evidence="6" id="KW-1185">Reference proteome</keyword>
<organism evidence="5 6">
    <name type="scientific">Kitasatospora xanthocidica</name>
    <dbReference type="NCBI Taxonomy" id="83382"/>
    <lineage>
        <taxon>Bacteria</taxon>
        <taxon>Bacillati</taxon>
        <taxon>Actinomycetota</taxon>
        <taxon>Actinomycetes</taxon>
        <taxon>Kitasatosporales</taxon>
        <taxon>Streptomycetaceae</taxon>
        <taxon>Kitasatospora</taxon>
    </lineage>
</organism>
<dbReference type="PROSITE" id="PS00061">
    <property type="entry name" value="ADH_SHORT"/>
    <property type="match status" value="1"/>
</dbReference>
<dbReference type="PRINTS" id="PR00081">
    <property type="entry name" value="GDHRDH"/>
</dbReference>
<dbReference type="AlphaFoldDB" id="A0A372ZN16"/>
<dbReference type="RefSeq" id="WP_074002979.1">
    <property type="nucleotide sequence ID" value="NZ_QVIG01000001.1"/>
</dbReference>
<dbReference type="GO" id="GO:0032787">
    <property type="term" value="P:monocarboxylic acid metabolic process"/>
    <property type="evidence" value="ECO:0007669"/>
    <property type="project" value="UniProtKB-ARBA"/>
</dbReference>
<dbReference type="SMART" id="SM00822">
    <property type="entry name" value="PKS_KR"/>
    <property type="match status" value="1"/>
</dbReference>
<dbReference type="GO" id="GO:0016491">
    <property type="term" value="F:oxidoreductase activity"/>
    <property type="evidence" value="ECO:0007669"/>
    <property type="project" value="UniProtKB-KW"/>
</dbReference>
<dbReference type="Pfam" id="PF00106">
    <property type="entry name" value="adh_short"/>
    <property type="match status" value="1"/>
</dbReference>
<evidence type="ECO:0000256" key="3">
    <source>
        <dbReference type="RuleBase" id="RU000363"/>
    </source>
</evidence>
<dbReference type="PRINTS" id="PR00080">
    <property type="entry name" value="SDRFAMILY"/>
</dbReference>
<evidence type="ECO:0000313" key="5">
    <source>
        <dbReference type="EMBL" id="RGD56830.1"/>
    </source>
</evidence>
<dbReference type="InterPro" id="IPR020904">
    <property type="entry name" value="Sc_DH/Rdtase_CS"/>
</dbReference>
<gene>
    <name evidence="5" type="ORF">DR950_02635</name>
</gene>
<comment type="similarity">
    <text evidence="1 3">Belongs to the short-chain dehydrogenases/reductases (SDR) family.</text>
</comment>
<feature type="domain" description="Ketoreductase" evidence="4">
    <location>
        <begin position="8"/>
        <end position="189"/>
    </location>
</feature>
<dbReference type="EMBL" id="QVIG01000001">
    <property type="protein sequence ID" value="RGD56830.1"/>
    <property type="molecule type" value="Genomic_DNA"/>
</dbReference>
<proteinExistence type="inferred from homology"/>
<evidence type="ECO:0000256" key="1">
    <source>
        <dbReference type="ARBA" id="ARBA00006484"/>
    </source>
</evidence>
<reference evidence="5 6" key="1">
    <citation type="submission" date="2018-08" db="EMBL/GenBank/DDBJ databases">
        <title>Diversity &amp; Physiological Properties of Lignin-Decomposing Actinobacteria from Soil.</title>
        <authorList>
            <person name="Roh S.G."/>
            <person name="Kim S.B."/>
        </authorList>
    </citation>
    <scope>NUCLEOTIDE SEQUENCE [LARGE SCALE GENOMIC DNA]</scope>
    <source>
        <strain evidence="5 6">MMS17-GH009</strain>
    </source>
</reference>
<name>A0A372ZN16_9ACTN</name>
<dbReference type="SUPFAM" id="SSF51735">
    <property type="entry name" value="NAD(P)-binding Rossmann-fold domains"/>
    <property type="match status" value="1"/>
</dbReference>
<evidence type="ECO:0000259" key="4">
    <source>
        <dbReference type="SMART" id="SM00822"/>
    </source>
</evidence>
<dbReference type="InterPro" id="IPR057326">
    <property type="entry name" value="KR_dom"/>
</dbReference>
<dbReference type="InterPro" id="IPR036291">
    <property type="entry name" value="NAD(P)-bd_dom_sf"/>
</dbReference>
<dbReference type="PANTHER" id="PTHR42879">
    <property type="entry name" value="3-OXOACYL-(ACYL-CARRIER-PROTEIN) REDUCTASE"/>
    <property type="match status" value="1"/>
</dbReference>
<dbReference type="InterPro" id="IPR002347">
    <property type="entry name" value="SDR_fam"/>
</dbReference>